<dbReference type="PANTHER" id="PTHR11441:SF0">
    <property type="entry name" value="THYMIDINE KINASE, CYTOSOLIC"/>
    <property type="match status" value="1"/>
</dbReference>
<evidence type="ECO:0000256" key="5">
    <source>
        <dbReference type="ARBA" id="ARBA00022741"/>
    </source>
</evidence>
<evidence type="ECO:0000256" key="6">
    <source>
        <dbReference type="ARBA" id="ARBA00022777"/>
    </source>
</evidence>
<dbReference type="SUPFAM" id="SSF57716">
    <property type="entry name" value="Glucocorticoid receptor-like (DNA-binding domain)"/>
    <property type="match status" value="1"/>
</dbReference>
<feature type="active site" description="Proton acceptor" evidence="8">
    <location>
        <position position="103"/>
    </location>
</feature>
<name>A0A1F8EWJ6_9BACT</name>
<evidence type="ECO:0000256" key="10">
    <source>
        <dbReference type="RuleBase" id="RU000544"/>
    </source>
</evidence>
<keyword evidence="7 10" id="KW-0067">ATP-binding</keyword>
<dbReference type="PIRSF" id="PIRSF035805">
    <property type="entry name" value="TK_cell"/>
    <property type="match status" value="1"/>
</dbReference>
<dbReference type="PANTHER" id="PTHR11441">
    <property type="entry name" value="THYMIDINE KINASE"/>
    <property type="match status" value="1"/>
</dbReference>
<dbReference type="STRING" id="1802668.A2831_00955"/>
<keyword evidence="5 10" id="KW-0547">Nucleotide-binding</keyword>
<evidence type="ECO:0000256" key="4">
    <source>
        <dbReference type="ARBA" id="ARBA00022679"/>
    </source>
</evidence>
<dbReference type="InterPro" id="IPR001267">
    <property type="entry name" value="Thymidine_kinase"/>
</dbReference>
<sequence>MILRCFTNWNRQMAKLEVITGPMFSGKSEEMIRRLRVAAFAERNLILIRPNLDKRPERNVFGLVETDPKLRGYSKLISRVVLSANDLNEIVSLHKPNVIGIDEVQFFPHDFLDLIINLLDQKKDDDFKIIASGLNLDAEGCPFGIMPELMARADEITMLKAICTKCKSEGAIFTQKTAGSIKQVEIGGDKIYTVRCRKCFIRQSEIPLTS</sequence>
<evidence type="ECO:0000256" key="11">
    <source>
        <dbReference type="RuleBase" id="RU004165"/>
    </source>
</evidence>
<dbReference type="GO" id="GO:0005524">
    <property type="term" value="F:ATP binding"/>
    <property type="evidence" value="ECO:0007669"/>
    <property type="project" value="UniProtKB-KW"/>
</dbReference>
<accession>A0A1F8EWJ6</accession>
<keyword evidence="4 10" id="KW-0808">Transferase</keyword>
<dbReference type="SUPFAM" id="SSF52540">
    <property type="entry name" value="P-loop containing nucleoside triphosphate hydrolases"/>
    <property type="match status" value="1"/>
</dbReference>
<evidence type="ECO:0000256" key="1">
    <source>
        <dbReference type="ARBA" id="ARBA00007587"/>
    </source>
</evidence>
<evidence type="ECO:0000313" key="12">
    <source>
        <dbReference type="EMBL" id="OGN04419.1"/>
    </source>
</evidence>
<proteinExistence type="inferred from homology"/>
<feature type="binding site" evidence="9">
    <location>
        <begin position="184"/>
        <end position="187"/>
    </location>
    <ligand>
        <name>substrate</name>
    </ligand>
</feature>
<evidence type="ECO:0000256" key="8">
    <source>
        <dbReference type="PIRSR" id="PIRSR035805-1"/>
    </source>
</evidence>
<evidence type="ECO:0000256" key="3">
    <source>
        <dbReference type="ARBA" id="ARBA00022634"/>
    </source>
</evidence>
<feature type="binding site" evidence="9">
    <location>
        <position position="192"/>
    </location>
    <ligand>
        <name>substrate</name>
    </ligand>
</feature>
<gene>
    <name evidence="12" type="ORF">A2831_00955</name>
</gene>
<dbReference type="Pfam" id="PF00265">
    <property type="entry name" value="TK"/>
    <property type="match status" value="1"/>
</dbReference>
<comment type="caution">
    <text evidence="12">The sequence shown here is derived from an EMBL/GenBank/DDBJ whole genome shotgun (WGS) entry which is preliminary data.</text>
</comment>
<dbReference type="GO" id="GO:0004797">
    <property type="term" value="F:thymidine kinase activity"/>
    <property type="evidence" value="ECO:0007669"/>
    <property type="project" value="UniProtKB-EC"/>
</dbReference>
<protein>
    <recommendedName>
        <fullName evidence="2 10">Thymidine kinase</fullName>
        <ecNumber evidence="2 10">2.7.1.21</ecNumber>
    </recommendedName>
</protein>
<dbReference type="EMBL" id="MGJI01000021">
    <property type="protein sequence ID" value="OGN04419.1"/>
    <property type="molecule type" value="Genomic_DNA"/>
</dbReference>
<dbReference type="GO" id="GO:0046104">
    <property type="term" value="P:thymidine metabolic process"/>
    <property type="evidence" value="ECO:0007669"/>
    <property type="project" value="TreeGrafter"/>
</dbReference>
<dbReference type="Proteomes" id="UP000177507">
    <property type="component" value="Unassembled WGS sequence"/>
</dbReference>
<evidence type="ECO:0000256" key="7">
    <source>
        <dbReference type="ARBA" id="ARBA00022840"/>
    </source>
</evidence>
<comment type="similarity">
    <text evidence="1 11">Belongs to the thymidine kinase family.</text>
</comment>
<keyword evidence="6 10" id="KW-0418">Kinase</keyword>
<evidence type="ECO:0000313" key="13">
    <source>
        <dbReference type="Proteomes" id="UP000177507"/>
    </source>
</evidence>
<evidence type="ECO:0000256" key="9">
    <source>
        <dbReference type="PIRSR" id="PIRSR035805-2"/>
    </source>
</evidence>
<dbReference type="GO" id="GO:0071897">
    <property type="term" value="P:DNA biosynthetic process"/>
    <property type="evidence" value="ECO:0007669"/>
    <property type="project" value="UniProtKB-KW"/>
</dbReference>
<reference evidence="12 13" key="1">
    <citation type="journal article" date="2016" name="Nat. Commun.">
        <title>Thousands of microbial genomes shed light on interconnected biogeochemical processes in an aquifer system.</title>
        <authorList>
            <person name="Anantharaman K."/>
            <person name="Brown C.T."/>
            <person name="Hug L.A."/>
            <person name="Sharon I."/>
            <person name="Castelle C.J."/>
            <person name="Probst A.J."/>
            <person name="Thomas B.C."/>
            <person name="Singh A."/>
            <person name="Wilkins M.J."/>
            <person name="Karaoz U."/>
            <person name="Brodie E.L."/>
            <person name="Williams K.H."/>
            <person name="Hubbard S.S."/>
            <person name="Banfield J.F."/>
        </authorList>
    </citation>
    <scope>NUCLEOTIDE SEQUENCE [LARGE SCALE GENOMIC DNA]</scope>
</reference>
<organism evidence="12 13">
    <name type="scientific">Candidatus Yanofskybacteria bacterium RIFCSPHIGHO2_01_FULL_44_17</name>
    <dbReference type="NCBI Taxonomy" id="1802668"/>
    <lineage>
        <taxon>Bacteria</taxon>
        <taxon>Candidatus Yanofskyibacteriota</taxon>
    </lineage>
</organism>
<dbReference type="EC" id="2.7.1.21" evidence="2 10"/>
<dbReference type="Gene3D" id="3.40.50.300">
    <property type="entry name" value="P-loop containing nucleotide triphosphate hydrolases"/>
    <property type="match status" value="1"/>
</dbReference>
<keyword evidence="3 10" id="KW-0237">DNA synthesis</keyword>
<comment type="catalytic activity">
    <reaction evidence="10">
        <text>thymidine + ATP = dTMP + ADP + H(+)</text>
        <dbReference type="Rhea" id="RHEA:19129"/>
        <dbReference type="ChEBI" id="CHEBI:15378"/>
        <dbReference type="ChEBI" id="CHEBI:17748"/>
        <dbReference type="ChEBI" id="CHEBI:30616"/>
        <dbReference type="ChEBI" id="CHEBI:63528"/>
        <dbReference type="ChEBI" id="CHEBI:456216"/>
        <dbReference type="EC" id="2.7.1.21"/>
    </reaction>
</comment>
<dbReference type="Gene3D" id="3.30.60.20">
    <property type="match status" value="1"/>
</dbReference>
<dbReference type="InterPro" id="IPR027417">
    <property type="entry name" value="P-loop_NTPase"/>
</dbReference>
<evidence type="ECO:0000256" key="2">
    <source>
        <dbReference type="ARBA" id="ARBA00012118"/>
    </source>
</evidence>
<dbReference type="AlphaFoldDB" id="A0A1F8EWJ6"/>